<gene>
    <name evidence="1" type="ORF">SAMN02745176_01653</name>
</gene>
<accession>A0A1M6ERF4</accession>
<evidence type="ECO:0000313" key="2">
    <source>
        <dbReference type="Proteomes" id="UP000184442"/>
    </source>
</evidence>
<dbReference type="STRING" id="1122184.SAMN02745176_01653"/>
<proteinExistence type="predicted"/>
<keyword evidence="2" id="KW-1185">Reference proteome</keyword>
<dbReference type="RefSeq" id="WP_073025739.1">
    <property type="nucleotide sequence ID" value="NZ_FQZS01000010.1"/>
</dbReference>
<organism evidence="1 2">
    <name type="scientific">Lutispora thermophila DSM 19022</name>
    <dbReference type="NCBI Taxonomy" id="1122184"/>
    <lineage>
        <taxon>Bacteria</taxon>
        <taxon>Bacillati</taxon>
        <taxon>Bacillota</taxon>
        <taxon>Clostridia</taxon>
        <taxon>Lutisporales</taxon>
        <taxon>Lutisporaceae</taxon>
        <taxon>Lutispora</taxon>
    </lineage>
</organism>
<dbReference type="EMBL" id="FQZS01000010">
    <property type="protein sequence ID" value="SHI87949.1"/>
    <property type="molecule type" value="Genomic_DNA"/>
</dbReference>
<dbReference type="OrthoDB" id="2062918at2"/>
<dbReference type="AlphaFoldDB" id="A0A1M6ERF4"/>
<evidence type="ECO:0000313" key="1">
    <source>
        <dbReference type="EMBL" id="SHI87949.1"/>
    </source>
</evidence>
<protein>
    <submittedName>
        <fullName evidence="1">Uncharacterized protein</fullName>
    </submittedName>
</protein>
<sequence>MASKNQQPETVDTIAPKLFSIEELKDKKKTPAPIFSGMCAALGWKPGKMVTEEDYDAAVGKFSGSPIGKKVK</sequence>
<reference evidence="1 2" key="1">
    <citation type="submission" date="2016-11" db="EMBL/GenBank/DDBJ databases">
        <authorList>
            <person name="Jaros S."/>
            <person name="Januszkiewicz K."/>
            <person name="Wedrychowicz H."/>
        </authorList>
    </citation>
    <scope>NUCLEOTIDE SEQUENCE [LARGE SCALE GENOMIC DNA]</scope>
    <source>
        <strain evidence="1 2">DSM 19022</strain>
    </source>
</reference>
<dbReference type="Proteomes" id="UP000184442">
    <property type="component" value="Unassembled WGS sequence"/>
</dbReference>
<name>A0A1M6ERF4_9FIRM</name>